<dbReference type="EMBL" id="WIGM01002269">
    <property type="protein sequence ID" value="KAF6782061.1"/>
    <property type="molecule type" value="Genomic_DNA"/>
</dbReference>
<protein>
    <submittedName>
        <fullName evidence="2">Uncharacterized protein</fullName>
    </submittedName>
</protein>
<dbReference type="AlphaFoldDB" id="A0A8H6ILM6"/>
<organism evidence="2 3">
    <name type="scientific">Colletotrichum musicola</name>
    <dbReference type="NCBI Taxonomy" id="2175873"/>
    <lineage>
        <taxon>Eukaryota</taxon>
        <taxon>Fungi</taxon>
        <taxon>Dikarya</taxon>
        <taxon>Ascomycota</taxon>
        <taxon>Pezizomycotina</taxon>
        <taxon>Sordariomycetes</taxon>
        <taxon>Hypocreomycetidae</taxon>
        <taxon>Glomerellales</taxon>
        <taxon>Glomerellaceae</taxon>
        <taxon>Colletotrichum</taxon>
        <taxon>Colletotrichum orchidearum species complex</taxon>
    </lineage>
</organism>
<sequence length="305" mass="34445">METRQYREWGVAALVQSIIMAHFRIEDNWCPTFEQPPDDRDRKRFRMDIFVFQFGLEHVNAPGLLGPKLLIQIKGGGGSPSKVEEQALANAKASIRQYGLPRIYVQTIIGIESNLYFRFWRVDRNVSSLIPIINCGHPPGTHDGYILLDSELGAVLDECYNLVKTADPTDHGLGAQQPPEGGFPQPGHHGQYGYRQDQYYGDYQAGPSNEGYGDNEGHDVDMTGATDEQADETDVASDSDEEEQTAKAGAYGAQGVSTARRQKKEKNTILVEINKKTHHMTFKPTEYFFRKEGEDEDTRTFERHW</sequence>
<evidence type="ECO:0000256" key="1">
    <source>
        <dbReference type="SAM" id="MobiDB-lite"/>
    </source>
</evidence>
<feature type="region of interest" description="Disordered" evidence="1">
    <location>
        <begin position="170"/>
        <end position="263"/>
    </location>
</feature>
<keyword evidence="3" id="KW-1185">Reference proteome</keyword>
<accession>A0A8H6ILM6</accession>
<reference evidence="2" key="1">
    <citation type="journal article" date="2020" name="Phytopathology">
        <title>Genome Sequence Resources of Colletotrichum truncatum, C. plurivorum, C. musicola, and C. sojae: Four Species Pathogenic to Soybean (Glycine max).</title>
        <authorList>
            <person name="Rogerio F."/>
            <person name="Boufleur T.R."/>
            <person name="Ciampi-Guillardi M."/>
            <person name="Sukno S.A."/>
            <person name="Thon M.R."/>
            <person name="Massola Junior N.S."/>
            <person name="Baroncelli R."/>
        </authorList>
    </citation>
    <scope>NUCLEOTIDE SEQUENCE</scope>
    <source>
        <strain evidence="2">LFN0074</strain>
    </source>
</reference>
<proteinExistence type="predicted"/>
<evidence type="ECO:0000313" key="3">
    <source>
        <dbReference type="Proteomes" id="UP000639643"/>
    </source>
</evidence>
<dbReference type="OrthoDB" id="5090566at2759"/>
<dbReference type="Proteomes" id="UP000639643">
    <property type="component" value="Unassembled WGS sequence"/>
</dbReference>
<gene>
    <name evidence="2" type="ORF">CMUS01_16739</name>
</gene>
<evidence type="ECO:0000313" key="2">
    <source>
        <dbReference type="EMBL" id="KAF6782061.1"/>
    </source>
</evidence>
<comment type="caution">
    <text evidence="2">The sequence shown here is derived from an EMBL/GenBank/DDBJ whole genome shotgun (WGS) entry which is preliminary data.</text>
</comment>
<name>A0A8H6ILM6_9PEZI</name>
<feature type="compositionally biased region" description="Acidic residues" evidence="1">
    <location>
        <begin position="228"/>
        <end position="243"/>
    </location>
</feature>
<feature type="non-terminal residue" evidence="2">
    <location>
        <position position="305"/>
    </location>
</feature>
<feature type="compositionally biased region" description="Low complexity" evidence="1">
    <location>
        <begin position="176"/>
        <end position="204"/>
    </location>
</feature>